<gene>
    <name evidence="1" type="ORF">NM688_g6418</name>
</gene>
<evidence type="ECO:0000313" key="2">
    <source>
        <dbReference type="Proteomes" id="UP001148662"/>
    </source>
</evidence>
<keyword evidence="2" id="KW-1185">Reference proteome</keyword>
<dbReference type="EMBL" id="JANHOG010001320">
    <property type="protein sequence ID" value="KAJ3539075.1"/>
    <property type="molecule type" value="Genomic_DNA"/>
</dbReference>
<comment type="caution">
    <text evidence="1">The sequence shown here is derived from an EMBL/GenBank/DDBJ whole genome shotgun (WGS) entry which is preliminary data.</text>
</comment>
<sequence>MDWNDEIFNREDLASHIHGLGIELDDAGFQTLIDRSTPGKKSRTGNEFGFKPMEISIDQEGESPFNDKQLPSSFWIRFREEWFQIRAFCRDQPPSKTFRPYECRIPFRDIMPNGVRLFAQYPWGEDTGRVLVRFFIWSRRPARYSHYLERVLTIGREPIFDRHATEADFFHSHETELEAGPITAVGNDPRLLVQPGLWTVYCLTLAPTIRQYKLLWMCMTRLRLIDVDAQISLAAPSVGPMPPIVGLEDKDFETRYLVEGLLSHGTVTVPEVPDLLASINKYHPTLRLAILEGLFRWTQRKPIVNDIRDVARRVTPQTQHTEHFLKMRRCLITPTRCLLMPPVLETSNALLRAHQAHLDRFIRVQFVDEDGDFPASGETLVIDNELQGMEGVFARMQRALNSGIMIAGRLYVFVTFGESQSRERQCFMIAEDGDFSVANILAWMGDLSRERNIAKHAARQGLTLSTTRGLNLPLRISKTEDISHNGYTFTDGSGECSQRLIDRCARMFGYETSSAIHGRIGGIKGVWHAVPPAKDEKMDENEIFVRRSQIKFKSPHIHLNVAAYSRATLNRQSILLLESLGIPTDTLVAMFRNEKAKIENMEPAYVRQNLAALSTAWIEVEESTFLIGVADDTETLADGEIFCQIQPPNAPAGVITGRCTIYRNPCLHPGDIRPAIAVDCARLRHLKNVIVFSTRGARDLPNMLSGGDLDGDFYTLLWDPKLQIPDQKVFSPMDYTPLPPKLSPTPVTIEQTKEHFVNFVRNDMLGRICNTHMALADKYGARYPRCLELAELASHAVDFPKTGIPVPSTSIPVIHQYPDFMGKEYKSIRVFKKQKIESYQSVSAIGFMFREIDPEPAFEEAKDFTGDPKICGIEWREDWAGYLSVVALFKARYDFQLTGLLRRYNISEAECVAGVLLRSPKVRLQVEKDHDLRVAVREAFQLLSASAVEQANVYLEAHPLTDDQELDRQVWALAAYKLTHASDFDAYRPDWSAIEMEMMNDEIDDALEELHDHGLEEKRLDVHPQPGWLLPCLFHSGVPVKVELHAFLALQILGGLGNVAMLGTAVLSRRVNRSSTWINFCITWIIYSVSYTLLLYAGQQTNAAGPVFPLCLAQAGLIYGAPLLAACSSLSLVIQIWLSVRALVSSSYKESTYSPVAKLMLVVVPYVAWFCMVLGAFIFGATHTETIQRAGSDVYCIISTGIPGHVSSVLVVVILITGAIFQCLVVRIVYRDVRLRMEMRSPNQISVSMVVRLGVFLLLSVSTICQVIVFDADKFLVANIYIAMMPVIAFLLFATQRDILCVWAFWK</sequence>
<name>A0ACC1SG35_9APHY</name>
<dbReference type="Proteomes" id="UP001148662">
    <property type="component" value="Unassembled WGS sequence"/>
</dbReference>
<reference evidence="1" key="1">
    <citation type="submission" date="2022-07" db="EMBL/GenBank/DDBJ databases">
        <title>Genome Sequence of Phlebia brevispora.</title>
        <authorList>
            <person name="Buettner E."/>
        </authorList>
    </citation>
    <scope>NUCLEOTIDE SEQUENCE</scope>
    <source>
        <strain evidence="1">MPL23</strain>
    </source>
</reference>
<evidence type="ECO:0000313" key="1">
    <source>
        <dbReference type="EMBL" id="KAJ3539075.1"/>
    </source>
</evidence>
<organism evidence="1 2">
    <name type="scientific">Phlebia brevispora</name>
    <dbReference type="NCBI Taxonomy" id="194682"/>
    <lineage>
        <taxon>Eukaryota</taxon>
        <taxon>Fungi</taxon>
        <taxon>Dikarya</taxon>
        <taxon>Basidiomycota</taxon>
        <taxon>Agaricomycotina</taxon>
        <taxon>Agaricomycetes</taxon>
        <taxon>Polyporales</taxon>
        <taxon>Meruliaceae</taxon>
        <taxon>Phlebia</taxon>
    </lineage>
</organism>
<accession>A0ACC1SG35</accession>
<protein>
    <submittedName>
        <fullName evidence="1">Uncharacterized protein</fullName>
    </submittedName>
</protein>
<proteinExistence type="predicted"/>